<evidence type="ECO:0000313" key="1">
    <source>
        <dbReference type="EMBL" id="MPC74869.1"/>
    </source>
</evidence>
<keyword evidence="2" id="KW-1185">Reference proteome</keyword>
<comment type="caution">
    <text evidence="1">The sequence shown here is derived from an EMBL/GenBank/DDBJ whole genome shotgun (WGS) entry which is preliminary data.</text>
</comment>
<sequence length="174" mass="18852">MSEVGYRVAPAVKSWRDVVLRHSGARCAAWQGEAGVTCCIESSSSRRLLHEAGMDSVEGWSWLGSVLRVHSPSAHKIGYAASVIGGRLGEVDIRLIDSPGLRSYLPVCLAMMDQRPVGDKAGCGTANHILVLFFILLYLHHHHCHLTIISVIINPHSPPPPSSSFHYPALTGPD</sequence>
<proteinExistence type="predicted"/>
<accession>A0A5B7HYU5</accession>
<name>A0A5B7HYU5_PORTR</name>
<dbReference type="AlphaFoldDB" id="A0A5B7HYU5"/>
<gene>
    <name evidence="1" type="ORF">E2C01_069247</name>
</gene>
<protein>
    <submittedName>
        <fullName evidence="1">Uncharacterized protein</fullName>
    </submittedName>
</protein>
<reference evidence="1 2" key="1">
    <citation type="submission" date="2019-05" db="EMBL/GenBank/DDBJ databases">
        <title>Another draft genome of Portunus trituberculatus and its Hox gene families provides insights of decapod evolution.</title>
        <authorList>
            <person name="Jeong J.-H."/>
            <person name="Song I."/>
            <person name="Kim S."/>
            <person name="Choi T."/>
            <person name="Kim D."/>
            <person name="Ryu S."/>
            <person name="Kim W."/>
        </authorList>
    </citation>
    <scope>NUCLEOTIDE SEQUENCE [LARGE SCALE GENOMIC DNA]</scope>
    <source>
        <tissue evidence="1">Muscle</tissue>
    </source>
</reference>
<dbReference type="EMBL" id="VSRR010039901">
    <property type="protein sequence ID" value="MPC74869.1"/>
    <property type="molecule type" value="Genomic_DNA"/>
</dbReference>
<evidence type="ECO:0000313" key="2">
    <source>
        <dbReference type="Proteomes" id="UP000324222"/>
    </source>
</evidence>
<dbReference type="Proteomes" id="UP000324222">
    <property type="component" value="Unassembled WGS sequence"/>
</dbReference>
<organism evidence="1 2">
    <name type="scientific">Portunus trituberculatus</name>
    <name type="common">Swimming crab</name>
    <name type="synonym">Neptunus trituberculatus</name>
    <dbReference type="NCBI Taxonomy" id="210409"/>
    <lineage>
        <taxon>Eukaryota</taxon>
        <taxon>Metazoa</taxon>
        <taxon>Ecdysozoa</taxon>
        <taxon>Arthropoda</taxon>
        <taxon>Crustacea</taxon>
        <taxon>Multicrustacea</taxon>
        <taxon>Malacostraca</taxon>
        <taxon>Eumalacostraca</taxon>
        <taxon>Eucarida</taxon>
        <taxon>Decapoda</taxon>
        <taxon>Pleocyemata</taxon>
        <taxon>Brachyura</taxon>
        <taxon>Eubrachyura</taxon>
        <taxon>Portunoidea</taxon>
        <taxon>Portunidae</taxon>
        <taxon>Portuninae</taxon>
        <taxon>Portunus</taxon>
    </lineage>
</organism>